<feature type="domain" description="CHAT" evidence="1">
    <location>
        <begin position="491"/>
        <end position="609"/>
    </location>
</feature>
<evidence type="ECO:0000259" key="1">
    <source>
        <dbReference type="Pfam" id="PF12770"/>
    </source>
</evidence>
<comment type="caution">
    <text evidence="2">The sequence shown here is derived from an EMBL/GenBank/DDBJ whole genome shotgun (WGS) entry which is preliminary data.</text>
</comment>
<name>A0A7K1V496_9NOCA</name>
<evidence type="ECO:0000313" key="2">
    <source>
        <dbReference type="EMBL" id="MVU81347.1"/>
    </source>
</evidence>
<dbReference type="RefSeq" id="WP_157390941.1">
    <property type="nucleotide sequence ID" value="NZ_WRPP01000006.1"/>
</dbReference>
<sequence length="637" mass="70539">MSSYGFGGANNANRVVRDATRELAERTAAASRRRQGAGRPDAVLDELSVALVRAVELDSQALPVDPRVRVNFLRQLLRGLHQWVELTRPMVGIDRSLDLIIERGRRQRHEAAVAANVQVHKMALRTIRPEDRLLLLEFDALTFDCDVATLLKRTGLGQEELPRARWRKVRNKADMLLAKLDALSDSPDPENLFAAVTGLLVRIYHRSDGGRSRRARRLLDAALARCKEQPVGNVHLGLLMLRLRECETVSEEIEFASRITLLLRDSPAPVFSPERAGYMTYIADEITHAIARLAFSDDPAAHRCAAGLARDMSNWFTIPSVEDRIPVAHILIADSHAIVLIEHADDVLVHVFPVAIEPLMALAGLSIHPPVDEIDQPRENRQRLSAELRSVLGVIAEYDTIRLNPLRFAAWIPWTALKFNQRTLAEGRDIAWMNPFPQLVAAPSNYTVDDEQPIGGTALVMDDSLGLHDGTVRAFKNAPNSVTVFSSDDRVSRLTPEVLQRACRGKAGLVFFCHASSDLHDYSLAGIPTGTESSRLTLREVAELDLRHVRWAAVIACESGRPNSFLPATSVAHALACAGVDVVVGTLWEIGARTTGPKFLKALRRELDRRPDDLAGGFRSIQRDDPTAMMAFSLIAR</sequence>
<evidence type="ECO:0000313" key="3">
    <source>
        <dbReference type="Proteomes" id="UP000466794"/>
    </source>
</evidence>
<dbReference type="InterPro" id="IPR024983">
    <property type="entry name" value="CHAT_dom"/>
</dbReference>
<gene>
    <name evidence="2" type="ORF">GPX89_29405</name>
</gene>
<accession>A0A7K1V496</accession>
<proteinExistence type="predicted"/>
<organism evidence="2 3">
    <name type="scientific">Nocardia terrae</name>
    <dbReference type="NCBI Taxonomy" id="2675851"/>
    <lineage>
        <taxon>Bacteria</taxon>
        <taxon>Bacillati</taxon>
        <taxon>Actinomycetota</taxon>
        <taxon>Actinomycetes</taxon>
        <taxon>Mycobacteriales</taxon>
        <taxon>Nocardiaceae</taxon>
        <taxon>Nocardia</taxon>
    </lineage>
</organism>
<dbReference type="Pfam" id="PF12770">
    <property type="entry name" value="CHAT"/>
    <property type="match status" value="1"/>
</dbReference>
<dbReference type="AlphaFoldDB" id="A0A7K1V496"/>
<reference evidence="2 3" key="1">
    <citation type="submission" date="2019-12" db="EMBL/GenBank/DDBJ databases">
        <title>Nocardia sp. nov. ET3-3 isolated from soil.</title>
        <authorList>
            <person name="Kanchanasin P."/>
            <person name="Tanasupawat S."/>
            <person name="Yuki M."/>
            <person name="Kudo T."/>
        </authorList>
    </citation>
    <scope>NUCLEOTIDE SEQUENCE [LARGE SCALE GENOMIC DNA]</scope>
    <source>
        <strain evidence="2 3">ET3-3</strain>
    </source>
</reference>
<keyword evidence="3" id="KW-1185">Reference proteome</keyword>
<dbReference type="EMBL" id="WRPP01000006">
    <property type="protein sequence ID" value="MVU81347.1"/>
    <property type="molecule type" value="Genomic_DNA"/>
</dbReference>
<dbReference type="Proteomes" id="UP000466794">
    <property type="component" value="Unassembled WGS sequence"/>
</dbReference>
<protein>
    <submittedName>
        <fullName evidence="2">CHAT domain-containing protein</fullName>
    </submittedName>
</protein>